<dbReference type="EMBL" id="NRRU01000158">
    <property type="protein sequence ID" value="MBK1715803.1"/>
    <property type="molecule type" value="Genomic_DNA"/>
</dbReference>
<evidence type="ECO:0000313" key="6">
    <source>
        <dbReference type="EMBL" id="MBK1715803.1"/>
    </source>
</evidence>
<dbReference type="Gene3D" id="1.10.10.10">
    <property type="entry name" value="Winged helix-like DNA-binding domain superfamily/Winged helix DNA-binding domain"/>
    <property type="match status" value="1"/>
</dbReference>
<keyword evidence="7" id="KW-1185">Reference proteome</keyword>
<dbReference type="PANTHER" id="PTHR30537:SF72">
    <property type="entry name" value="LYSR FAMILY TRANSCRIPTIONAL REGULATOR"/>
    <property type="match status" value="1"/>
</dbReference>
<dbReference type="InterPro" id="IPR058163">
    <property type="entry name" value="LysR-type_TF_proteobact-type"/>
</dbReference>
<dbReference type="PANTHER" id="PTHR30537">
    <property type="entry name" value="HTH-TYPE TRANSCRIPTIONAL REGULATOR"/>
    <property type="match status" value="1"/>
</dbReference>
<dbReference type="Pfam" id="PF03466">
    <property type="entry name" value="LysR_substrate"/>
    <property type="match status" value="1"/>
</dbReference>
<dbReference type="SUPFAM" id="SSF46785">
    <property type="entry name" value="Winged helix' DNA-binding domain"/>
    <property type="match status" value="1"/>
</dbReference>
<keyword evidence="4" id="KW-0804">Transcription</keyword>
<evidence type="ECO:0000256" key="4">
    <source>
        <dbReference type="ARBA" id="ARBA00023163"/>
    </source>
</evidence>
<dbReference type="SUPFAM" id="SSF53850">
    <property type="entry name" value="Periplasmic binding protein-like II"/>
    <property type="match status" value="1"/>
</dbReference>
<comment type="similarity">
    <text evidence="1">Belongs to the LysR transcriptional regulatory family.</text>
</comment>
<protein>
    <submittedName>
        <fullName evidence="6">LysR family transcriptional regulator</fullName>
    </submittedName>
</protein>
<proteinExistence type="inferred from homology"/>
<comment type="caution">
    <text evidence="6">The sequence shown here is derived from an EMBL/GenBank/DDBJ whole genome shotgun (WGS) entry which is preliminary data.</text>
</comment>
<dbReference type="Pfam" id="PF00126">
    <property type="entry name" value="HTH_1"/>
    <property type="match status" value="1"/>
</dbReference>
<keyword evidence="2" id="KW-0805">Transcription regulation</keyword>
<dbReference type="PROSITE" id="PS50931">
    <property type="entry name" value="HTH_LYSR"/>
    <property type="match status" value="1"/>
</dbReference>
<accession>A0ABS1E228</accession>
<name>A0ABS1E228_RUBGE</name>
<dbReference type="Proteomes" id="UP001041814">
    <property type="component" value="Unassembled WGS sequence"/>
</dbReference>
<dbReference type="InterPro" id="IPR005119">
    <property type="entry name" value="LysR_subst-bd"/>
</dbReference>
<feature type="domain" description="HTH lysR-type" evidence="5">
    <location>
        <begin position="7"/>
        <end position="64"/>
    </location>
</feature>
<reference evidence="6" key="1">
    <citation type="submission" date="2017-08" db="EMBL/GenBank/DDBJ databases">
        <authorList>
            <person name="Imhoff J.F."/>
            <person name="Rahn T."/>
            <person name="Kuenzel S."/>
            <person name="Neulinger S.C."/>
        </authorList>
    </citation>
    <scope>NUCLEOTIDE SEQUENCE</scope>
    <source>
        <strain evidence="6">IM 151</strain>
    </source>
</reference>
<dbReference type="InterPro" id="IPR036390">
    <property type="entry name" value="WH_DNA-bd_sf"/>
</dbReference>
<dbReference type="InterPro" id="IPR000847">
    <property type="entry name" value="LysR_HTH_N"/>
</dbReference>
<dbReference type="InterPro" id="IPR036388">
    <property type="entry name" value="WH-like_DNA-bd_sf"/>
</dbReference>
<evidence type="ECO:0000256" key="2">
    <source>
        <dbReference type="ARBA" id="ARBA00023015"/>
    </source>
</evidence>
<sequence>MTSHAVLSPEDLRIFLRVAELASFTEAAQRLGLPRATVSTAVRRLEERLGTRLLQRTTRRVQTTDDGRAFVERCQDVLADLDELRTLFQHQPQALTGRLRVDMPLAMARELVLPRLPEFLEQHPGLTVEIGSSDRRVDPVREGYDAVIRVGAVVAEQLVARPLGRFVMVNVASPGYVARHGEPRSLDELASHRLVHYQPNLGDRPVGFEYLGADGTTHGVEMAGVVTVNTTDAYVAACEAGLGIIQIPEASAREGVAAGRLVTLLPGFVPPPMPITLLLPHRRHLPRRVRAFADWVLALFEAQR</sequence>
<gene>
    <name evidence="6" type="ORF">CKO43_23940</name>
</gene>
<evidence type="ECO:0000259" key="5">
    <source>
        <dbReference type="PROSITE" id="PS50931"/>
    </source>
</evidence>
<reference evidence="6" key="2">
    <citation type="journal article" date="2020" name="Microorganisms">
        <title>Osmotic Adaptation and Compatible Solute Biosynthesis of Phototrophic Bacteria as Revealed from Genome Analyses.</title>
        <authorList>
            <person name="Imhoff J.F."/>
            <person name="Rahn T."/>
            <person name="Kunzel S."/>
            <person name="Keller A."/>
            <person name="Neulinger S.C."/>
        </authorList>
    </citation>
    <scope>NUCLEOTIDE SEQUENCE</scope>
    <source>
        <strain evidence="6">IM 151</strain>
    </source>
</reference>
<evidence type="ECO:0000256" key="3">
    <source>
        <dbReference type="ARBA" id="ARBA00023125"/>
    </source>
</evidence>
<keyword evidence="3" id="KW-0238">DNA-binding</keyword>
<dbReference type="Gene3D" id="3.40.190.290">
    <property type="match status" value="1"/>
</dbReference>
<dbReference type="PRINTS" id="PR00039">
    <property type="entry name" value="HTHLYSR"/>
</dbReference>
<dbReference type="RefSeq" id="WP_200380264.1">
    <property type="nucleotide sequence ID" value="NZ_NRRU01000158.1"/>
</dbReference>
<organism evidence="6 7">
    <name type="scientific">Rubrivivax gelatinosus</name>
    <name type="common">Rhodocyclus gelatinosus</name>
    <name type="synonym">Rhodopseudomonas gelatinosa</name>
    <dbReference type="NCBI Taxonomy" id="28068"/>
    <lineage>
        <taxon>Bacteria</taxon>
        <taxon>Pseudomonadati</taxon>
        <taxon>Pseudomonadota</taxon>
        <taxon>Betaproteobacteria</taxon>
        <taxon>Burkholderiales</taxon>
        <taxon>Sphaerotilaceae</taxon>
        <taxon>Rubrivivax</taxon>
    </lineage>
</organism>
<dbReference type="CDD" id="cd08472">
    <property type="entry name" value="PBP2_CrgA_like_3"/>
    <property type="match status" value="1"/>
</dbReference>
<evidence type="ECO:0000313" key="7">
    <source>
        <dbReference type="Proteomes" id="UP001041814"/>
    </source>
</evidence>
<evidence type="ECO:0000256" key="1">
    <source>
        <dbReference type="ARBA" id="ARBA00009437"/>
    </source>
</evidence>